<feature type="transmembrane region" description="Helical" evidence="6">
    <location>
        <begin position="81"/>
        <end position="104"/>
    </location>
</feature>
<evidence type="ECO:0000313" key="8">
    <source>
        <dbReference type="Proteomes" id="UP001221597"/>
    </source>
</evidence>
<evidence type="ECO:0000256" key="2">
    <source>
        <dbReference type="ARBA" id="ARBA00022475"/>
    </source>
</evidence>
<dbReference type="PANTHER" id="PTHR30250">
    <property type="entry name" value="PST FAMILY PREDICTED COLANIC ACID TRANSPORTER"/>
    <property type="match status" value="1"/>
</dbReference>
<sequence>MNIIKRLTENKFIKHVLLLVGGTVFAQGLVVLSSPILTRMYTPENFGILGIFISLISILSSVVSMKYELALPLTRNLKETINLFILNILLISILSFLFLLIFLLFGDYIFSLLGVYGYVDLLRWLIPLTLFFMGITINITYLFVKLNKFKNIASIKVNSTMVKVVSQLLLGTMPSSNFGLIAGDIFGRFLGAILSLYLVFNKSLNQIYIYILRNMCLLII</sequence>
<comment type="subcellular location">
    <subcellularLocation>
        <location evidence="1">Cell membrane</location>
        <topology evidence="1">Multi-pass membrane protein</topology>
    </subcellularLocation>
</comment>
<keyword evidence="8" id="KW-1185">Reference proteome</keyword>
<feature type="transmembrane region" description="Helical" evidence="6">
    <location>
        <begin position="124"/>
        <end position="144"/>
    </location>
</feature>
<accession>A0ABY8IYN3</accession>
<dbReference type="RefSeq" id="WP_283076303.1">
    <property type="nucleotide sequence ID" value="NZ_CP121671.1"/>
</dbReference>
<gene>
    <name evidence="7" type="ORF">P9989_18385</name>
</gene>
<dbReference type="Proteomes" id="UP001221597">
    <property type="component" value="Chromosome"/>
</dbReference>
<feature type="transmembrane region" description="Helical" evidence="6">
    <location>
        <begin position="12"/>
        <end position="34"/>
    </location>
</feature>
<feature type="transmembrane region" description="Helical" evidence="6">
    <location>
        <begin position="46"/>
        <end position="69"/>
    </location>
</feature>
<dbReference type="PANTHER" id="PTHR30250:SF28">
    <property type="entry name" value="POLYSACCHARIDE BIOSYNTHESIS PROTEIN"/>
    <property type="match status" value="1"/>
</dbReference>
<reference evidence="7 8" key="1">
    <citation type="submission" date="2023-04" db="EMBL/GenBank/DDBJ databases">
        <title>Genome sequence of Halobacillus naozhouensis KACC 21980.</title>
        <authorList>
            <person name="Kim S."/>
            <person name="Heo J."/>
            <person name="Kwon S.-W."/>
        </authorList>
    </citation>
    <scope>NUCLEOTIDE SEQUENCE [LARGE SCALE GENOMIC DNA]</scope>
    <source>
        <strain evidence="7 8">KCTC 13234</strain>
    </source>
</reference>
<evidence type="ECO:0000256" key="3">
    <source>
        <dbReference type="ARBA" id="ARBA00022692"/>
    </source>
</evidence>
<evidence type="ECO:0000256" key="1">
    <source>
        <dbReference type="ARBA" id="ARBA00004651"/>
    </source>
</evidence>
<dbReference type="InterPro" id="IPR050833">
    <property type="entry name" value="Poly_Biosynth_Transport"/>
</dbReference>
<feature type="transmembrane region" description="Helical" evidence="6">
    <location>
        <begin position="164"/>
        <end position="183"/>
    </location>
</feature>
<organism evidence="7 8">
    <name type="scientific">Halobacillus naozhouensis</name>
    <dbReference type="NCBI Taxonomy" id="554880"/>
    <lineage>
        <taxon>Bacteria</taxon>
        <taxon>Bacillati</taxon>
        <taxon>Bacillota</taxon>
        <taxon>Bacilli</taxon>
        <taxon>Bacillales</taxon>
        <taxon>Bacillaceae</taxon>
        <taxon>Halobacillus</taxon>
    </lineage>
</organism>
<dbReference type="Pfam" id="PF13440">
    <property type="entry name" value="Polysacc_synt_3"/>
    <property type="match status" value="1"/>
</dbReference>
<keyword evidence="4 6" id="KW-1133">Transmembrane helix</keyword>
<keyword evidence="3 6" id="KW-0812">Transmembrane</keyword>
<proteinExistence type="predicted"/>
<evidence type="ECO:0000256" key="4">
    <source>
        <dbReference type="ARBA" id="ARBA00022989"/>
    </source>
</evidence>
<evidence type="ECO:0000256" key="6">
    <source>
        <dbReference type="SAM" id="Phobius"/>
    </source>
</evidence>
<protein>
    <submittedName>
        <fullName evidence="7">Oligosaccharide flippase family protein</fullName>
    </submittedName>
</protein>
<evidence type="ECO:0000256" key="5">
    <source>
        <dbReference type="ARBA" id="ARBA00023136"/>
    </source>
</evidence>
<evidence type="ECO:0000313" key="7">
    <source>
        <dbReference type="EMBL" id="WFT74304.1"/>
    </source>
</evidence>
<dbReference type="EMBL" id="CP121671">
    <property type="protein sequence ID" value="WFT74304.1"/>
    <property type="molecule type" value="Genomic_DNA"/>
</dbReference>
<name>A0ABY8IYN3_9BACI</name>
<keyword evidence="2" id="KW-1003">Cell membrane</keyword>
<feature type="transmembrane region" description="Helical" evidence="6">
    <location>
        <begin position="189"/>
        <end position="211"/>
    </location>
</feature>
<keyword evidence="5 6" id="KW-0472">Membrane</keyword>